<evidence type="ECO:0000259" key="2">
    <source>
        <dbReference type="Pfam" id="PF01408"/>
    </source>
</evidence>
<dbReference type="PANTHER" id="PTHR43818:SF11">
    <property type="entry name" value="BCDNA.GH03377"/>
    <property type="match status" value="1"/>
</dbReference>
<feature type="domain" description="Gfo/Idh/MocA-like oxidoreductase N-terminal" evidence="2">
    <location>
        <begin position="6"/>
        <end position="122"/>
    </location>
</feature>
<comment type="caution">
    <text evidence="4">The sequence shown here is derived from an EMBL/GenBank/DDBJ whole genome shotgun (WGS) entry which is preliminary data.</text>
</comment>
<dbReference type="InterPro" id="IPR000683">
    <property type="entry name" value="Gfo/Idh/MocA-like_OxRdtase_N"/>
</dbReference>
<protein>
    <submittedName>
        <fullName evidence="4">Gfo/Idh/MocA family oxidoreductase</fullName>
    </submittedName>
</protein>
<dbReference type="SUPFAM" id="SSF51735">
    <property type="entry name" value="NAD(P)-binding Rossmann-fold domains"/>
    <property type="match status" value="1"/>
</dbReference>
<dbReference type="Gene3D" id="3.30.360.10">
    <property type="entry name" value="Dihydrodipicolinate Reductase, domain 2"/>
    <property type="match status" value="1"/>
</dbReference>
<dbReference type="PANTHER" id="PTHR43818">
    <property type="entry name" value="BCDNA.GH03377"/>
    <property type="match status" value="1"/>
</dbReference>
<dbReference type="InterPro" id="IPR050463">
    <property type="entry name" value="Gfo/Idh/MocA_oxidrdct_glycsds"/>
</dbReference>
<gene>
    <name evidence="4" type="ORF">H8696_09770</name>
</gene>
<evidence type="ECO:0000313" key="5">
    <source>
        <dbReference type="Proteomes" id="UP000623172"/>
    </source>
</evidence>
<dbReference type="Pfam" id="PF22725">
    <property type="entry name" value="GFO_IDH_MocA_C3"/>
    <property type="match status" value="1"/>
</dbReference>
<dbReference type="Gene3D" id="3.40.50.720">
    <property type="entry name" value="NAD(P)-binding Rossmann-like Domain"/>
    <property type="match status" value="1"/>
</dbReference>
<evidence type="ECO:0000259" key="3">
    <source>
        <dbReference type="Pfam" id="PF22725"/>
    </source>
</evidence>
<evidence type="ECO:0000256" key="1">
    <source>
        <dbReference type="ARBA" id="ARBA00023002"/>
    </source>
</evidence>
<dbReference type="Proteomes" id="UP000623172">
    <property type="component" value="Unassembled WGS sequence"/>
</dbReference>
<keyword evidence="5" id="KW-1185">Reference proteome</keyword>
<dbReference type="RefSeq" id="WP_249317247.1">
    <property type="nucleotide sequence ID" value="NZ_JACRSR010000004.1"/>
</dbReference>
<dbReference type="InterPro" id="IPR055170">
    <property type="entry name" value="GFO_IDH_MocA-like_dom"/>
</dbReference>
<dbReference type="GO" id="GO:0000166">
    <property type="term" value="F:nucleotide binding"/>
    <property type="evidence" value="ECO:0007669"/>
    <property type="project" value="InterPro"/>
</dbReference>
<reference evidence="4" key="1">
    <citation type="submission" date="2020-08" db="EMBL/GenBank/DDBJ databases">
        <title>Genome public.</title>
        <authorList>
            <person name="Liu C."/>
            <person name="Sun Q."/>
        </authorList>
    </citation>
    <scope>NUCLEOTIDE SEQUENCE</scope>
    <source>
        <strain evidence="4">NSJ-53</strain>
    </source>
</reference>
<dbReference type="SUPFAM" id="SSF55347">
    <property type="entry name" value="Glyceraldehyde-3-phosphate dehydrogenase-like, C-terminal domain"/>
    <property type="match status" value="1"/>
</dbReference>
<dbReference type="GO" id="GO:0016491">
    <property type="term" value="F:oxidoreductase activity"/>
    <property type="evidence" value="ECO:0007669"/>
    <property type="project" value="UniProtKB-KW"/>
</dbReference>
<dbReference type="EMBL" id="JACRSR010000004">
    <property type="protein sequence ID" value="MBC8532135.1"/>
    <property type="molecule type" value="Genomic_DNA"/>
</dbReference>
<dbReference type="AlphaFoldDB" id="A0A926D4A0"/>
<name>A0A926D4A0_9FIRM</name>
<proteinExistence type="predicted"/>
<organism evidence="4 5">
    <name type="scientific">Gehongia tenuis</name>
    <dbReference type="NCBI Taxonomy" id="2763655"/>
    <lineage>
        <taxon>Bacteria</taxon>
        <taxon>Bacillati</taxon>
        <taxon>Bacillota</taxon>
        <taxon>Clostridia</taxon>
        <taxon>Christensenellales</taxon>
        <taxon>Christensenellaceae</taxon>
        <taxon>Gehongia</taxon>
    </lineage>
</organism>
<evidence type="ECO:0000313" key="4">
    <source>
        <dbReference type="EMBL" id="MBC8532135.1"/>
    </source>
</evidence>
<sequence>MQVKKVKVGVIGCGTICRRTYMPNLMTKFNIIEVVGVADLIPERSAAMAEQWGVKQMSNEEIYNDPEIEVVCNLTYPESHFEVTRDALMHGKHVYCEKMMACDFEEATKLVNLAEEKGLMFTTAPDTFLGAWIQSARKYIDDGFIGTPIAIHAQHNCSYQPNTEQFDLGPDTFFFPLHRGGGLPFDWGGYYLHAMINFLGTINRVAGFGGTINPDRPYTHPAHPKYKENFHVDTPTSLFGALEFANGCHGTFQVTSDATISDIFEINGTDGTIILGNPNYFGGEMYLRRAGIEEPLDVANYVPPEPGSKPAQLGERAKIGTMKLPLLHGYYDSSRGVGLADMAYALRNNRRPRAHYDIGYHAIEVIHGIITSGETGQVYNMTTRCERPKPIRPSALAGRGQEITLDD</sequence>
<keyword evidence="1" id="KW-0560">Oxidoreductase</keyword>
<accession>A0A926D4A0</accession>
<feature type="domain" description="GFO/IDH/MocA-like oxidoreductase" evidence="3">
    <location>
        <begin position="133"/>
        <end position="273"/>
    </location>
</feature>
<dbReference type="Pfam" id="PF01408">
    <property type="entry name" value="GFO_IDH_MocA"/>
    <property type="match status" value="1"/>
</dbReference>
<dbReference type="InterPro" id="IPR036291">
    <property type="entry name" value="NAD(P)-bd_dom_sf"/>
</dbReference>